<protein>
    <submittedName>
        <fullName evidence="3">DUF2892 domain-containing protein</fullName>
    </submittedName>
</protein>
<organism evidence="4">
    <name type="scientific">Rhizobium leguminosarum</name>
    <dbReference type="NCBI Taxonomy" id="384"/>
    <lineage>
        <taxon>Bacteria</taxon>
        <taxon>Pseudomonadati</taxon>
        <taxon>Pseudomonadota</taxon>
        <taxon>Alphaproteobacteria</taxon>
        <taxon>Hyphomicrobiales</taxon>
        <taxon>Rhizobiaceae</taxon>
        <taxon>Rhizobium/Agrobacterium group</taxon>
        <taxon>Rhizobium</taxon>
    </lineage>
</organism>
<dbReference type="Proteomes" id="UP000471560">
    <property type="component" value="Unassembled WGS sequence"/>
</dbReference>
<feature type="domain" description="Inner membrane protein YgaP-like transmembrane" evidence="2">
    <location>
        <begin position="5"/>
        <end position="64"/>
    </location>
</feature>
<name>A0A179BFN6_RHILE</name>
<dbReference type="InterPro" id="IPR021309">
    <property type="entry name" value="YgaP-like_TM"/>
</dbReference>
<evidence type="ECO:0000313" key="4">
    <source>
        <dbReference type="EMBL" id="OAP90179.1"/>
    </source>
</evidence>
<dbReference type="Pfam" id="PF11127">
    <property type="entry name" value="YgaP-like_TM"/>
    <property type="match status" value="1"/>
</dbReference>
<sequence>MLYVKNVPGWERAVRVVAGLAMIACGLLGLSGLMIGYAIAGVGVSTLLTGFIGFCPMCAMAGRRLDAANRRLDTAK</sequence>
<keyword evidence="1" id="KW-0812">Transmembrane</keyword>
<comment type="caution">
    <text evidence="4">The sequence shown here is derived from an EMBL/GenBank/DDBJ whole genome shotgun (WGS) entry which is preliminary data.</text>
</comment>
<keyword evidence="1" id="KW-0472">Membrane</keyword>
<reference evidence="3 5" key="2">
    <citation type="submission" date="2019-12" db="EMBL/GenBank/DDBJ databases">
        <title>Rhizobium genotypes associated with high levels of biological nitrogen fixation by grain legumes in a temperate-maritime cropping system.</title>
        <authorList>
            <person name="Maluk M."/>
            <person name="Francesc Ferrando Molina F."/>
            <person name="Lopez Del Egido L."/>
            <person name="Lafos M."/>
            <person name="Langarica-Fuentes A."/>
            <person name="Gebre Yohannes G."/>
            <person name="Young M.W."/>
            <person name="Martin P."/>
            <person name="Gantlett R."/>
            <person name="Kenicer G."/>
            <person name="Hawes C."/>
            <person name="Begg G.S."/>
            <person name="Quilliam R.S."/>
            <person name="Squire G.R."/>
            <person name="Poole P.S."/>
            <person name="Young P.W."/>
            <person name="Iannetta P.M."/>
            <person name="James E.K."/>
        </authorList>
    </citation>
    <scope>NUCLEOTIDE SEQUENCE [LARGE SCALE GENOMIC DNA]</scope>
    <source>
        <strain evidence="3 5">JHI1096</strain>
    </source>
</reference>
<evidence type="ECO:0000313" key="3">
    <source>
        <dbReference type="EMBL" id="NEI38576.1"/>
    </source>
</evidence>
<proteinExistence type="predicted"/>
<dbReference type="EMBL" id="WUEZ01000059">
    <property type="protein sequence ID" value="NEI38576.1"/>
    <property type="molecule type" value="Genomic_DNA"/>
</dbReference>
<accession>A0A179BFN6</accession>
<feature type="transmembrane region" description="Helical" evidence="1">
    <location>
        <begin position="37"/>
        <end position="61"/>
    </location>
</feature>
<keyword evidence="1" id="KW-1133">Transmembrane helix</keyword>
<gene>
    <name evidence="4" type="ORF">A4U53_30645</name>
    <name evidence="3" type="ORF">GR204_32310</name>
</gene>
<evidence type="ECO:0000259" key="2">
    <source>
        <dbReference type="Pfam" id="PF11127"/>
    </source>
</evidence>
<feature type="transmembrane region" description="Helical" evidence="1">
    <location>
        <begin position="12"/>
        <end position="31"/>
    </location>
</feature>
<evidence type="ECO:0000256" key="1">
    <source>
        <dbReference type="SAM" id="Phobius"/>
    </source>
</evidence>
<reference evidence="4" key="1">
    <citation type="submission" date="2016-04" db="EMBL/GenBank/DDBJ databases">
        <title>Fast-growing isolate from the root nodules of Vavilovia formosa.</title>
        <authorList>
            <person name="Kimeklis A."/>
            <person name="Safronova V."/>
            <person name="Belimov A."/>
            <person name="Andronov E."/>
        </authorList>
    </citation>
    <scope>NUCLEOTIDE SEQUENCE [LARGE SCALE GENOMIC DNA]</scope>
    <source>
        <strain evidence="4">Vaf-46</strain>
    </source>
</reference>
<dbReference type="EMBL" id="LWBS01000424">
    <property type="protein sequence ID" value="OAP90179.1"/>
    <property type="molecule type" value="Genomic_DNA"/>
</dbReference>
<dbReference type="AlphaFoldDB" id="A0A179BFN6"/>
<dbReference type="RefSeq" id="WP_024321926.1">
    <property type="nucleotide sequence ID" value="NZ_CAXURF020000001.1"/>
</dbReference>
<evidence type="ECO:0000313" key="5">
    <source>
        <dbReference type="Proteomes" id="UP000471560"/>
    </source>
</evidence>